<dbReference type="GO" id="GO:0005886">
    <property type="term" value="C:plasma membrane"/>
    <property type="evidence" value="ECO:0007669"/>
    <property type="project" value="UniProtKB-SubCell"/>
</dbReference>
<dbReference type="EMBL" id="SMAI01000007">
    <property type="protein sequence ID" value="TCT04253.1"/>
    <property type="molecule type" value="Genomic_DNA"/>
</dbReference>
<evidence type="ECO:0000259" key="11">
    <source>
        <dbReference type="PROSITE" id="PS50109"/>
    </source>
</evidence>
<dbReference type="Pfam" id="PF02518">
    <property type="entry name" value="HATPase_c"/>
    <property type="match status" value="1"/>
</dbReference>
<dbReference type="PANTHER" id="PTHR44936:SF10">
    <property type="entry name" value="SENSOR PROTEIN RSTB"/>
    <property type="match status" value="1"/>
</dbReference>
<dbReference type="InterPro" id="IPR003661">
    <property type="entry name" value="HisK_dim/P_dom"/>
</dbReference>
<feature type="transmembrane region" description="Helical" evidence="10">
    <location>
        <begin position="12"/>
        <end position="36"/>
    </location>
</feature>
<keyword evidence="10" id="KW-1133">Transmembrane helix</keyword>
<dbReference type="Pfam" id="PF00512">
    <property type="entry name" value="HisKA"/>
    <property type="match status" value="1"/>
</dbReference>
<dbReference type="InterPro" id="IPR036890">
    <property type="entry name" value="HATPase_C_sf"/>
</dbReference>
<evidence type="ECO:0000313" key="14">
    <source>
        <dbReference type="Proteomes" id="UP000294664"/>
    </source>
</evidence>
<evidence type="ECO:0000256" key="6">
    <source>
        <dbReference type="ARBA" id="ARBA00022679"/>
    </source>
</evidence>
<evidence type="ECO:0000313" key="13">
    <source>
        <dbReference type="EMBL" id="TCT04253.1"/>
    </source>
</evidence>
<dbReference type="InterPro" id="IPR004358">
    <property type="entry name" value="Sig_transdc_His_kin-like_C"/>
</dbReference>
<comment type="catalytic activity">
    <reaction evidence="1">
        <text>ATP + protein L-histidine = ADP + protein N-phospho-L-histidine.</text>
        <dbReference type="EC" id="2.7.13.3"/>
    </reaction>
</comment>
<keyword evidence="6" id="KW-0808">Transferase</keyword>
<evidence type="ECO:0000256" key="8">
    <source>
        <dbReference type="ARBA" id="ARBA00022777"/>
    </source>
</evidence>
<keyword evidence="4" id="KW-1003">Cell membrane</keyword>
<dbReference type="PROSITE" id="PS50109">
    <property type="entry name" value="HIS_KIN"/>
    <property type="match status" value="1"/>
</dbReference>
<comment type="caution">
    <text evidence="13">The sequence shown here is derived from an EMBL/GenBank/DDBJ whole genome shotgun (WGS) entry which is preliminary data.</text>
</comment>
<proteinExistence type="predicted"/>
<keyword evidence="5" id="KW-0597">Phosphoprotein</keyword>
<dbReference type="Proteomes" id="UP000294664">
    <property type="component" value="Unassembled WGS sequence"/>
</dbReference>
<dbReference type="InterPro" id="IPR036097">
    <property type="entry name" value="HisK_dim/P_sf"/>
</dbReference>
<evidence type="ECO:0000256" key="9">
    <source>
        <dbReference type="ARBA" id="ARBA00022840"/>
    </source>
</evidence>
<feature type="transmembrane region" description="Helical" evidence="10">
    <location>
        <begin position="150"/>
        <end position="176"/>
    </location>
</feature>
<dbReference type="SUPFAM" id="SSF47384">
    <property type="entry name" value="Homodimeric domain of signal transducing histidine kinase"/>
    <property type="match status" value="1"/>
</dbReference>
<accession>A0A4R3LUM5</accession>
<dbReference type="RefSeq" id="WP_165933741.1">
    <property type="nucleotide sequence ID" value="NZ_SMAI01000007.1"/>
</dbReference>
<reference evidence="13 14" key="1">
    <citation type="submission" date="2019-03" db="EMBL/GenBank/DDBJ databases">
        <title>Genomic Encyclopedia of Type Strains, Phase IV (KMG-IV): sequencing the most valuable type-strain genomes for metagenomic binning, comparative biology and taxonomic classification.</title>
        <authorList>
            <person name="Goeker M."/>
        </authorList>
    </citation>
    <scope>NUCLEOTIDE SEQUENCE [LARGE SCALE GENOMIC DNA]</scope>
    <source>
        <strain evidence="13 14">DSM 9035</strain>
    </source>
</reference>
<keyword evidence="14" id="KW-1185">Reference proteome</keyword>
<protein>
    <recommendedName>
        <fullName evidence="3">histidine kinase</fullName>
        <ecNumber evidence="3">2.7.13.3</ecNumber>
    </recommendedName>
</protein>
<evidence type="ECO:0000256" key="4">
    <source>
        <dbReference type="ARBA" id="ARBA00022475"/>
    </source>
</evidence>
<evidence type="ECO:0000256" key="10">
    <source>
        <dbReference type="SAM" id="Phobius"/>
    </source>
</evidence>
<sequence>MRDRIPPLGLLARILLIVAAAILAFQAAAVVVFFGFQRPKPPDEPKGFSGHVAALVLLLDAVTPARWDTVFAALPPEGPTATIVPALPPDLPAVTGMVRIETGIAAALRSAGVSGRTIRAVPDGAGEMRVFVELASGAFLSFRFADPVTVHLLGIPIGFFAGLLGIAVGVVALIAVARETKPLTRLAQELDARGTRLDPLPVPARGAREIRILVRAIGAMQGRIADLVNSRTLALGAISHDLRTSLTRLRLRLELMPDSPQCARAVADVETMQQLLEEALDFARVATAPRAPGGADLGALLREIVAERGRDAPISLEPMPPPPPVALSGTALRRVVKNLIDNALRYGNRADIRAWRDGDCVLLRVEDRGPGIPAEARVRVFEPFVRLETSRNRDSGGTGLGLTIVKQILDIHGGAVEIADRPGGGACVLVRLPIETGPAVTI</sequence>
<dbReference type="InterPro" id="IPR050980">
    <property type="entry name" value="2C_sensor_his_kinase"/>
</dbReference>
<dbReference type="Gene3D" id="1.10.287.130">
    <property type="match status" value="1"/>
</dbReference>
<name>A0A4R3LUM5_9HYPH</name>
<dbReference type="InterPro" id="IPR003594">
    <property type="entry name" value="HATPase_dom"/>
</dbReference>
<keyword evidence="10" id="KW-0812">Transmembrane</keyword>
<dbReference type="AlphaFoldDB" id="A0A4R3LUM5"/>
<dbReference type="PROSITE" id="PS50885">
    <property type="entry name" value="HAMP"/>
    <property type="match status" value="1"/>
</dbReference>
<keyword evidence="10" id="KW-0472">Membrane</keyword>
<dbReference type="InterPro" id="IPR003660">
    <property type="entry name" value="HAMP_dom"/>
</dbReference>
<gene>
    <name evidence="13" type="ORF">EDC64_10769</name>
</gene>
<evidence type="ECO:0000256" key="2">
    <source>
        <dbReference type="ARBA" id="ARBA00004651"/>
    </source>
</evidence>
<evidence type="ECO:0000256" key="1">
    <source>
        <dbReference type="ARBA" id="ARBA00000085"/>
    </source>
</evidence>
<comment type="subcellular location">
    <subcellularLocation>
        <location evidence="2">Cell membrane</location>
        <topology evidence="2">Multi-pass membrane protein</topology>
    </subcellularLocation>
</comment>
<feature type="domain" description="Histidine kinase" evidence="11">
    <location>
        <begin position="237"/>
        <end position="436"/>
    </location>
</feature>
<dbReference type="SUPFAM" id="SSF55874">
    <property type="entry name" value="ATPase domain of HSP90 chaperone/DNA topoisomerase II/histidine kinase"/>
    <property type="match status" value="1"/>
</dbReference>
<dbReference type="InterPro" id="IPR005467">
    <property type="entry name" value="His_kinase_dom"/>
</dbReference>
<dbReference type="EC" id="2.7.13.3" evidence="3"/>
<dbReference type="SMART" id="SM00387">
    <property type="entry name" value="HATPase_c"/>
    <property type="match status" value="1"/>
</dbReference>
<dbReference type="Gene3D" id="3.30.565.10">
    <property type="entry name" value="Histidine kinase-like ATPase, C-terminal domain"/>
    <property type="match status" value="1"/>
</dbReference>
<keyword evidence="9" id="KW-0067">ATP-binding</keyword>
<evidence type="ECO:0000259" key="12">
    <source>
        <dbReference type="PROSITE" id="PS50885"/>
    </source>
</evidence>
<evidence type="ECO:0000256" key="3">
    <source>
        <dbReference type="ARBA" id="ARBA00012438"/>
    </source>
</evidence>
<dbReference type="CDD" id="cd00075">
    <property type="entry name" value="HATPase"/>
    <property type="match status" value="1"/>
</dbReference>
<dbReference type="SMART" id="SM00388">
    <property type="entry name" value="HisKA"/>
    <property type="match status" value="1"/>
</dbReference>
<dbReference type="PANTHER" id="PTHR44936">
    <property type="entry name" value="SENSOR PROTEIN CREC"/>
    <property type="match status" value="1"/>
</dbReference>
<keyword evidence="8 13" id="KW-0418">Kinase</keyword>
<feature type="domain" description="HAMP" evidence="12">
    <location>
        <begin position="177"/>
        <end position="229"/>
    </location>
</feature>
<dbReference type="GO" id="GO:0005524">
    <property type="term" value="F:ATP binding"/>
    <property type="evidence" value="ECO:0007669"/>
    <property type="project" value="UniProtKB-KW"/>
</dbReference>
<keyword evidence="7" id="KW-0547">Nucleotide-binding</keyword>
<organism evidence="13 14">
    <name type="scientific">Aquabacter spiritensis</name>
    <dbReference type="NCBI Taxonomy" id="933073"/>
    <lineage>
        <taxon>Bacteria</taxon>
        <taxon>Pseudomonadati</taxon>
        <taxon>Pseudomonadota</taxon>
        <taxon>Alphaproteobacteria</taxon>
        <taxon>Hyphomicrobiales</taxon>
        <taxon>Xanthobacteraceae</taxon>
        <taxon>Aquabacter</taxon>
    </lineage>
</organism>
<evidence type="ECO:0000256" key="5">
    <source>
        <dbReference type="ARBA" id="ARBA00022553"/>
    </source>
</evidence>
<dbReference type="PRINTS" id="PR00344">
    <property type="entry name" value="BCTRLSENSOR"/>
</dbReference>
<evidence type="ECO:0000256" key="7">
    <source>
        <dbReference type="ARBA" id="ARBA00022741"/>
    </source>
</evidence>
<dbReference type="GO" id="GO:0000155">
    <property type="term" value="F:phosphorelay sensor kinase activity"/>
    <property type="evidence" value="ECO:0007669"/>
    <property type="project" value="InterPro"/>
</dbReference>